<dbReference type="EMBL" id="JABXXO010000003">
    <property type="protein sequence ID" value="KAF7783180.1"/>
    <property type="molecule type" value="Genomic_DNA"/>
</dbReference>
<dbReference type="Pfam" id="PF24883">
    <property type="entry name" value="NPHP3_N"/>
    <property type="match status" value="1"/>
</dbReference>
<dbReference type="InterPro" id="IPR056884">
    <property type="entry name" value="NPHP3-like_N"/>
</dbReference>
<name>A0A8H7KKG8_AGABI</name>
<reference evidence="3 4" key="1">
    <citation type="journal article" name="Sci. Rep.">
        <title>Telomere-to-telomere assembled and centromere annotated genomes of the two main subspecies of the button mushroom Agaricus bisporus reveal especially polymorphic chromosome ends.</title>
        <authorList>
            <person name="Sonnenberg A.S.M."/>
            <person name="Sedaghat-Telgerd N."/>
            <person name="Lavrijssen B."/>
            <person name="Ohm R.A."/>
            <person name="Hendrickx P.M."/>
            <person name="Scholtmeijer K."/>
            <person name="Baars J.J.P."/>
            <person name="van Peer A."/>
        </authorList>
    </citation>
    <scope>NUCLEOTIDE SEQUENCE [LARGE SCALE GENOMIC DNA]</scope>
    <source>
        <strain evidence="3 4">H119_p4</strain>
    </source>
</reference>
<gene>
    <name evidence="3" type="ORF">Agabi119p4_2556</name>
</gene>
<dbReference type="AlphaFoldDB" id="A0A8H7KKG8"/>
<dbReference type="InterPro" id="IPR027417">
    <property type="entry name" value="P-loop_NTPase"/>
</dbReference>
<keyword evidence="1" id="KW-0677">Repeat</keyword>
<dbReference type="Proteomes" id="UP000629468">
    <property type="component" value="Unassembled WGS sequence"/>
</dbReference>
<feature type="domain" description="Nephrocystin 3-like N-terminal" evidence="2">
    <location>
        <begin position="131"/>
        <end position="281"/>
    </location>
</feature>
<organism evidence="3 4">
    <name type="scientific">Agaricus bisporus var. burnettii</name>
    <dbReference type="NCBI Taxonomy" id="192524"/>
    <lineage>
        <taxon>Eukaryota</taxon>
        <taxon>Fungi</taxon>
        <taxon>Dikarya</taxon>
        <taxon>Basidiomycota</taxon>
        <taxon>Agaricomycotina</taxon>
        <taxon>Agaricomycetes</taxon>
        <taxon>Agaricomycetidae</taxon>
        <taxon>Agaricales</taxon>
        <taxon>Agaricineae</taxon>
        <taxon>Agaricaceae</taxon>
        <taxon>Agaricus</taxon>
    </lineage>
</organism>
<protein>
    <recommendedName>
        <fullName evidence="2">Nephrocystin 3-like N-terminal domain-containing protein</fullName>
    </recommendedName>
</protein>
<evidence type="ECO:0000313" key="3">
    <source>
        <dbReference type="EMBL" id="KAF7783180.1"/>
    </source>
</evidence>
<dbReference type="PANTHER" id="PTHR10039">
    <property type="entry name" value="AMELOGENIN"/>
    <property type="match status" value="1"/>
</dbReference>
<evidence type="ECO:0000313" key="4">
    <source>
        <dbReference type="Proteomes" id="UP000629468"/>
    </source>
</evidence>
<evidence type="ECO:0000256" key="1">
    <source>
        <dbReference type="ARBA" id="ARBA00022737"/>
    </source>
</evidence>
<comment type="caution">
    <text evidence="3">The sequence shown here is derived from an EMBL/GenBank/DDBJ whole genome shotgun (WGS) entry which is preliminary data.</text>
</comment>
<sequence>MPAFSFHWPRFLRSHHSRSHPSQADPRDDAAISHKDVNASPTVTTHPQQITQGMFYEAHDLNVTGTFIDGNVTNITYKNTTASTKFMEKLLEKTIPGAEFDSSDRDPPPRCHPGTRLAILERCLRFIRNCDANKKIRWVVGGAGVGKSAVMQSVVESPELVVSCHASVFFSINGRDDGTKAVMTISYQLAAKCKPYRQLIEKEIIHDPSLFRSSMAKQFLKLIIEPFIHNPQLNSAGRILIVVDGLDECKDSHTQLELLRLISDLCIKYPSSPLVWLIASRPEQHITSFFSRSEVMPAYEKEEIPVNSNEARADVERFLRDEFMEIKKASDSVDPRWPEEQDLWKLANAAGGLFAYAQTATRYIADSTVGSPASQLSDVLNVIDKHPLTDVPPEDHPMALLDALYARILSNVPSRTMMHTRKLLLVLGSDWALECKMLMRYTAADPNFLLLCNWLGMTPEEAYAAINRLRCLLRVPKRDAAHREMLEPLHKSFMDYISDVTRSRFSPDIQHETHQLMAQCAFRILNEAPDGIDFGDIDYRLKYGYLRRGPGTGGKISLTWKVDEDVDCNDNAMRFLMYKLAIGEVVAGMDRGDPTFQSEFCIRLMATRFEKYLIIPSFDALMDLAFTGSRRHEFMVHGILQQMPVKAIDVSLLFGRAKLQFRRPATAVINPAEPWNPSCTHEWKGKWEEGDDQDCKTTFGLDYCCFCMERFKRQLEDWKSRSPDYPIPTLFTSTGDCCVEFRFIDPDDGMSEWTYWIWLLLSLEERKEYGSTV</sequence>
<dbReference type="SUPFAM" id="SSF52540">
    <property type="entry name" value="P-loop containing nucleoside triphosphate hydrolases"/>
    <property type="match status" value="1"/>
</dbReference>
<dbReference type="Gene3D" id="3.40.50.300">
    <property type="entry name" value="P-loop containing nucleotide triphosphate hydrolases"/>
    <property type="match status" value="1"/>
</dbReference>
<evidence type="ECO:0000259" key="2">
    <source>
        <dbReference type="Pfam" id="PF24883"/>
    </source>
</evidence>
<proteinExistence type="predicted"/>
<accession>A0A8H7KKG8</accession>